<dbReference type="HOGENOM" id="CLU_000960_27_1_1"/>
<evidence type="ECO:0000256" key="6">
    <source>
        <dbReference type="SAM" id="MobiDB-lite"/>
    </source>
</evidence>
<dbReference type="eggNOG" id="KOG0254">
    <property type="taxonomic scope" value="Eukaryota"/>
</dbReference>
<evidence type="ECO:0000256" key="4">
    <source>
        <dbReference type="ARBA" id="ARBA00022989"/>
    </source>
</evidence>
<feature type="transmembrane region" description="Helical" evidence="7">
    <location>
        <begin position="419"/>
        <end position="445"/>
    </location>
</feature>
<feature type="transmembrane region" description="Helical" evidence="7">
    <location>
        <begin position="124"/>
        <end position="147"/>
    </location>
</feature>
<reference evidence="9 10" key="1">
    <citation type="journal article" date="2012" name="Science">
        <title>The Paleozoic origin of enzymatic lignin decomposition reconstructed from 31 fungal genomes.</title>
        <authorList>
            <person name="Floudas D."/>
            <person name="Binder M."/>
            <person name="Riley R."/>
            <person name="Barry K."/>
            <person name="Blanchette R.A."/>
            <person name="Henrissat B."/>
            <person name="Martinez A.T."/>
            <person name="Otillar R."/>
            <person name="Spatafora J.W."/>
            <person name="Yadav J.S."/>
            <person name="Aerts A."/>
            <person name="Benoit I."/>
            <person name="Boyd A."/>
            <person name="Carlson A."/>
            <person name="Copeland A."/>
            <person name="Coutinho P.M."/>
            <person name="de Vries R.P."/>
            <person name="Ferreira P."/>
            <person name="Findley K."/>
            <person name="Foster B."/>
            <person name="Gaskell J."/>
            <person name="Glotzer D."/>
            <person name="Gorecki P."/>
            <person name="Heitman J."/>
            <person name="Hesse C."/>
            <person name="Hori C."/>
            <person name="Igarashi K."/>
            <person name="Jurgens J.A."/>
            <person name="Kallen N."/>
            <person name="Kersten P."/>
            <person name="Kohler A."/>
            <person name="Kuees U."/>
            <person name="Kumar T.K.A."/>
            <person name="Kuo A."/>
            <person name="LaButti K."/>
            <person name="Larrondo L.F."/>
            <person name="Lindquist E."/>
            <person name="Ling A."/>
            <person name="Lombard V."/>
            <person name="Lucas S."/>
            <person name="Lundell T."/>
            <person name="Martin R."/>
            <person name="McLaughlin D.J."/>
            <person name="Morgenstern I."/>
            <person name="Morin E."/>
            <person name="Murat C."/>
            <person name="Nagy L.G."/>
            <person name="Nolan M."/>
            <person name="Ohm R.A."/>
            <person name="Patyshakuliyeva A."/>
            <person name="Rokas A."/>
            <person name="Ruiz-Duenas F.J."/>
            <person name="Sabat G."/>
            <person name="Salamov A."/>
            <person name="Samejima M."/>
            <person name="Schmutz J."/>
            <person name="Slot J.C."/>
            <person name="St John F."/>
            <person name="Stenlid J."/>
            <person name="Sun H."/>
            <person name="Sun S."/>
            <person name="Syed K."/>
            <person name="Tsang A."/>
            <person name="Wiebenga A."/>
            <person name="Young D."/>
            <person name="Pisabarro A."/>
            <person name="Eastwood D.C."/>
            <person name="Martin F."/>
            <person name="Cullen D."/>
            <person name="Grigoriev I.V."/>
            <person name="Hibbett D.S."/>
        </authorList>
    </citation>
    <scope>NUCLEOTIDE SEQUENCE</scope>
    <source>
        <strain evidence="10">FP-58527</strain>
    </source>
</reference>
<feature type="transmembrane region" description="Helical" evidence="7">
    <location>
        <begin position="298"/>
        <end position="323"/>
    </location>
</feature>
<evidence type="ECO:0000259" key="8">
    <source>
        <dbReference type="PROSITE" id="PS50850"/>
    </source>
</evidence>
<dbReference type="GO" id="GO:0016020">
    <property type="term" value="C:membrane"/>
    <property type="evidence" value="ECO:0007669"/>
    <property type="project" value="UniProtKB-SubCell"/>
</dbReference>
<evidence type="ECO:0000313" key="9">
    <source>
        <dbReference type="EMBL" id="EPS96351.1"/>
    </source>
</evidence>
<comment type="subcellular location">
    <subcellularLocation>
        <location evidence="1">Membrane</location>
        <topology evidence="1">Multi-pass membrane protein</topology>
    </subcellularLocation>
</comment>
<evidence type="ECO:0000256" key="1">
    <source>
        <dbReference type="ARBA" id="ARBA00004141"/>
    </source>
</evidence>
<dbReference type="PANTHER" id="PTHR42718">
    <property type="entry name" value="MAJOR FACILITATOR SUPERFAMILY MULTIDRUG TRANSPORTER MFSC"/>
    <property type="match status" value="1"/>
</dbReference>
<dbReference type="SUPFAM" id="SSF103473">
    <property type="entry name" value="MFS general substrate transporter"/>
    <property type="match status" value="1"/>
</dbReference>
<keyword evidence="5 7" id="KW-0472">Membrane</keyword>
<keyword evidence="3 7" id="KW-0812">Transmembrane</keyword>
<feature type="compositionally biased region" description="Basic and acidic residues" evidence="6">
    <location>
        <begin position="577"/>
        <end position="598"/>
    </location>
</feature>
<evidence type="ECO:0000256" key="2">
    <source>
        <dbReference type="ARBA" id="ARBA00022448"/>
    </source>
</evidence>
<dbReference type="EMBL" id="KE504190">
    <property type="protein sequence ID" value="EPS96351.1"/>
    <property type="molecule type" value="Genomic_DNA"/>
</dbReference>
<feature type="transmembrane region" description="Helical" evidence="7">
    <location>
        <begin position="387"/>
        <end position="407"/>
    </location>
</feature>
<dbReference type="GO" id="GO:0022857">
    <property type="term" value="F:transmembrane transporter activity"/>
    <property type="evidence" value="ECO:0007669"/>
    <property type="project" value="InterPro"/>
</dbReference>
<dbReference type="PROSITE" id="PS50850">
    <property type="entry name" value="MFS"/>
    <property type="match status" value="1"/>
</dbReference>
<dbReference type="InterPro" id="IPR036259">
    <property type="entry name" value="MFS_trans_sf"/>
</dbReference>
<keyword evidence="2" id="KW-0813">Transport</keyword>
<dbReference type="STRING" id="743788.S8DSX9"/>
<feature type="transmembrane region" description="Helical" evidence="7">
    <location>
        <begin position="99"/>
        <end position="118"/>
    </location>
</feature>
<accession>S8DSX9</accession>
<dbReference type="Pfam" id="PF07690">
    <property type="entry name" value="MFS_1"/>
    <property type="match status" value="1"/>
</dbReference>
<dbReference type="InterPro" id="IPR020846">
    <property type="entry name" value="MFS_dom"/>
</dbReference>
<feature type="transmembrane region" description="Helical" evidence="7">
    <location>
        <begin position="362"/>
        <end position="381"/>
    </location>
</feature>
<sequence length="598" mass="64144">MTAPPKPSNPLSPTQTLVDGRVPQKYSTARRYSLLLIFCLAQFLDAVNNSALFSAIPDLENSLGINEAQSTWVISAFQLTFASFLLVSGRISDVYNPKVAFTGGVAALGAISVGAGFAEQKIALIILRALSGIAAAMTIPSALALLVSVFVEPTEQARAIGLFGGCGGIGNVLGLIIGAIFVQYANWSWVFWFVAIVAALITVMCIILVPSQEPKIRPTSAGPRWHSLDLVGVSILTAALVLFIYAITSGSVDGWATAGVLAPLFISVLMVGAFFWYETLIPPEKAAVPPRTWFLPNFAVLFGTALLPYFWWTTIFTVFTLLWQDGYHWSAISTAIHMIPIGVLAFSMSWTGPLARRIDPKWIILSGEGMLVVATVLLAFADGPDKYWPFVFPAFVLGSGGAMLTYTHTNIAIFRTSPASMAGTVGAIFNGALQLGSAVGIAAVDSLQASVQEREPDAPYAGQRAVFWFLLGVVGVEFVAMAVFYRTERGKVGADVQEKVCDVDEKLADAREAHVSEPAHLREHGCAVASLTSMVDAARAHGHLSQYSLQTPRSDVTQVGIFGVDEEERPAGLDAGKASELEKEEVKVEERRLNNSPV</sequence>
<feature type="transmembrane region" description="Helical" evidence="7">
    <location>
        <begin position="230"/>
        <end position="248"/>
    </location>
</feature>
<feature type="region of interest" description="Disordered" evidence="6">
    <location>
        <begin position="567"/>
        <end position="598"/>
    </location>
</feature>
<name>S8DSX9_FOMSC</name>
<organism evidence="9 10">
    <name type="scientific">Fomitopsis schrenkii</name>
    <name type="common">Brown rot fungus</name>
    <dbReference type="NCBI Taxonomy" id="2126942"/>
    <lineage>
        <taxon>Eukaryota</taxon>
        <taxon>Fungi</taxon>
        <taxon>Dikarya</taxon>
        <taxon>Basidiomycota</taxon>
        <taxon>Agaricomycotina</taxon>
        <taxon>Agaricomycetes</taxon>
        <taxon>Polyporales</taxon>
        <taxon>Fomitopsis</taxon>
    </lineage>
</organism>
<feature type="transmembrane region" description="Helical" evidence="7">
    <location>
        <begin position="68"/>
        <end position="87"/>
    </location>
</feature>
<keyword evidence="10" id="KW-1185">Reference proteome</keyword>
<evidence type="ECO:0000313" key="10">
    <source>
        <dbReference type="Proteomes" id="UP000015241"/>
    </source>
</evidence>
<dbReference type="InterPro" id="IPR011701">
    <property type="entry name" value="MFS"/>
</dbReference>
<dbReference type="AlphaFoldDB" id="S8DSX9"/>
<gene>
    <name evidence="9" type="ORF">FOMPIDRAFT_1167592</name>
</gene>
<feature type="transmembrane region" description="Helical" evidence="7">
    <location>
        <begin position="34"/>
        <end position="56"/>
    </location>
</feature>
<dbReference type="PANTHER" id="PTHR42718:SF9">
    <property type="entry name" value="MAJOR FACILITATOR SUPERFAMILY MULTIDRUG TRANSPORTER MFSC"/>
    <property type="match status" value="1"/>
</dbReference>
<dbReference type="InParanoid" id="S8DSX9"/>
<evidence type="ECO:0000256" key="7">
    <source>
        <dbReference type="SAM" id="Phobius"/>
    </source>
</evidence>
<keyword evidence="4 7" id="KW-1133">Transmembrane helix</keyword>
<evidence type="ECO:0000256" key="3">
    <source>
        <dbReference type="ARBA" id="ARBA00022692"/>
    </source>
</evidence>
<protein>
    <recommendedName>
        <fullName evidence="8">Major facilitator superfamily (MFS) profile domain-containing protein</fullName>
    </recommendedName>
</protein>
<dbReference type="Gene3D" id="1.20.1250.20">
    <property type="entry name" value="MFS general substrate transporter like domains"/>
    <property type="match status" value="2"/>
</dbReference>
<dbReference type="OrthoDB" id="440755at2759"/>
<evidence type="ECO:0000256" key="5">
    <source>
        <dbReference type="ARBA" id="ARBA00023136"/>
    </source>
</evidence>
<proteinExistence type="predicted"/>
<dbReference type="Proteomes" id="UP000015241">
    <property type="component" value="Unassembled WGS sequence"/>
</dbReference>
<feature type="transmembrane region" description="Helical" evidence="7">
    <location>
        <begin position="189"/>
        <end position="209"/>
    </location>
</feature>
<feature type="transmembrane region" description="Helical" evidence="7">
    <location>
        <begin position="254"/>
        <end position="277"/>
    </location>
</feature>
<feature type="transmembrane region" description="Helical" evidence="7">
    <location>
        <begin position="159"/>
        <end position="183"/>
    </location>
</feature>
<feature type="domain" description="Major facilitator superfamily (MFS) profile" evidence="8">
    <location>
        <begin position="34"/>
        <end position="489"/>
    </location>
</feature>
<feature type="transmembrane region" description="Helical" evidence="7">
    <location>
        <begin position="465"/>
        <end position="485"/>
    </location>
</feature>
<feature type="transmembrane region" description="Helical" evidence="7">
    <location>
        <begin position="329"/>
        <end position="350"/>
    </location>
</feature>